<dbReference type="InterPro" id="IPR022450">
    <property type="entry name" value="TsaD"/>
</dbReference>
<dbReference type="InterPro" id="IPR017861">
    <property type="entry name" value="KAE1/TsaD"/>
</dbReference>
<dbReference type="Proteomes" id="UP000092952">
    <property type="component" value="Chromosome"/>
</dbReference>
<evidence type="ECO:0000256" key="8">
    <source>
        <dbReference type="HAMAP-Rule" id="MF_01445"/>
    </source>
</evidence>
<comment type="subcellular location">
    <subcellularLocation>
        <location evidence="8">Cytoplasm</location>
    </subcellularLocation>
</comment>
<feature type="binding site" evidence="8">
    <location>
        <position position="168"/>
    </location>
    <ligand>
        <name>substrate</name>
    </ligand>
</feature>
<dbReference type="GO" id="GO:0005506">
    <property type="term" value="F:iron ion binding"/>
    <property type="evidence" value="ECO:0007669"/>
    <property type="project" value="UniProtKB-UniRule"/>
</dbReference>
<feature type="domain" description="Gcp-like" evidence="9">
    <location>
        <begin position="24"/>
        <end position="307"/>
    </location>
</feature>
<evidence type="ECO:0000259" key="9">
    <source>
        <dbReference type="Pfam" id="PF00814"/>
    </source>
</evidence>
<keyword evidence="6 8" id="KW-0012">Acyltransferase</keyword>
<dbReference type="EC" id="2.3.1.234" evidence="8"/>
<feature type="binding site" evidence="8">
    <location>
        <position position="272"/>
    </location>
    <ligand>
        <name>substrate</name>
    </ligand>
</feature>
<gene>
    <name evidence="8" type="primary">tsaD</name>
    <name evidence="10" type="ORF">PG2T_13495</name>
</gene>
<keyword evidence="2 8" id="KW-0808">Transferase</keyword>
<dbReference type="PROSITE" id="PS01016">
    <property type="entry name" value="GLYCOPROTEASE"/>
    <property type="match status" value="1"/>
</dbReference>
<dbReference type="EMBL" id="CP014671">
    <property type="protein sequence ID" value="ANX05090.1"/>
    <property type="molecule type" value="Genomic_DNA"/>
</dbReference>
<dbReference type="FunFam" id="3.30.420.40:FF:000040">
    <property type="entry name" value="tRNA N6-adenosine threonylcarbamoyltransferase"/>
    <property type="match status" value="1"/>
</dbReference>
<accession>A0A1B1YW23</accession>
<feature type="binding site" evidence="8">
    <location>
        <position position="115"/>
    </location>
    <ligand>
        <name>Fe cation</name>
        <dbReference type="ChEBI" id="CHEBI:24875"/>
    </ligand>
</feature>
<evidence type="ECO:0000256" key="7">
    <source>
        <dbReference type="ARBA" id="ARBA00048117"/>
    </source>
</evidence>
<dbReference type="STRING" id="1810504.PG2T_13495"/>
<keyword evidence="11" id="KW-1185">Reference proteome</keyword>
<dbReference type="AlphaFoldDB" id="A0A1B1YW23"/>
<evidence type="ECO:0000256" key="2">
    <source>
        <dbReference type="ARBA" id="ARBA00022679"/>
    </source>
</evidence>
<keyword evidence="5 8" id="KW-0408">Iron</keyword>
<evidence type="ECO:0000256" key="3">
    <source>
        <dbReference type="ARBA" id="ARBA00022694"/>
    </source>
</evidence>
<evidence type="ECO:0000256" key="5">
    <source>
        <dbReference type="ARBA" id="ARBA00023004"/>
    </source>
</evidence>
<dbReference type="GO" id="GO:0061711">
    <property type="term" value="F:tRNA N(6)-L-threonylcarbamoyladenine synthase activity"/>
    <property type="evidence" value="ECO:0007669"/>
    <property type="project" value="UniProtKB-EC"/>
</dbReference>
<organism evidence="10 11">
    <name type="scientific">Immundisolibacter cernigliae</name>
    <dbReference type="NCBI Taxonomy" id="1810504"/>
    <lineage>
        <taxon>Bacteria</taxon>
        <taxon>Pseudomonadati</taxon>
        <taxon>Pseudomonadota</taxon>
        <taxon>Gammaproteobacteria</taxon>
        <taxon>Immundisolibacterales</taxon>
        <taxon>Immundisolibacteraceae</taxon>
        <taxon>Immundisolibacter</taxon>
    </lineage>
</organism>
<dbReference type="SUPFAM" id="SSF53067">
    <property type="entry name" value="Actin-like ATPase domain"/>
    <property type="match status" value="2"/>
</dbReference>
<comment type="function">
    <text evidence="8">Required for the formation of a threonylcarbamoyl group on adenosine at position 37 (t(6)A37) in tRNAs that read codons beginning with adenine. Is involved in the transfer of the threonylcarbamoyl moiety of threonylcarbamoyl-AMP (TC-AMP) to the N6 group of A37, together with TsaE and TsaB. TsaD likely plays a direct catalytic role in this reaction.</text>
</comment>
<feature type="binding site" evidence="8">
    <location>
        <begin position="135"/>
        <end position="139"/>
    </location>
    <ligand>
        <name>substrate</name>
    </ligand>
</feature>
<comment type="cofactor">
    <cofactor evidence="8">
        <name>Fe(2+)</name>
        <dbReference type="ChEBI" id="CHEBI:29033"/>
    </cofactor>
    <text evidence="8">Binds 1 Fe(2+) ion per subunit.</text>
</comment>
<dbReference type="GO" id="GO:0002949">
    <property type="term" value="P:tRNA threonylcarbamoyladenosine modification"/>
    <property type="evidence" value="ECO:0007669"/>
    <property type="project" value="UniProtKB-UniRule"/>
</dbReference>
<dbReference type="NCBIfam" id="TIGR03723">
    <property type="entry name" value="T6A_TsaD_YgjD"/>
    <property type="match status" value="1"/>
</dbReference>
<keyword evidence="3 8" id="KW-0819">tRNA processing</keyword>
<dbReference type="InterPro" id="IPR017860">
    <property type="entry name" value="Peptidase_M22_CS"/>
</dbReference>
<dbReference type="OrthoDB" id="9806197at2"/>
<dbReference type="InParanoid" id="A0A1B1YW23"/>
<dbReference type="InterPro" id="IPR043129">
    <property type="entry name" value="ATPase_NBD"/>
</dbReference>
<evidence type="ECO:0000256" key="1">
    <source>
        <dbReference type="ARBA" id="ARBA00022490"/>
    </source>
</evidence>
<dbReference type="HAMAP" id="MF_01445">
    <property type="entry name" value="TsaD"/>
    <property type="match status" value="1"/>
</dbReference>
<feature type="binding site" evidence="8">
    <location>
        <position position="181"/>
    </location>
    <ligand>
        <name>substrate</name>
    </ligand>
</feature>
<dbReference type="CDD" id="cd24133">
    <property type="entry name" value="ASKHA_NBD_TsaD_bac"/>
    <property type="match status" value="1"/>
</dbReference>
<reference evidence="11" key="1">
    <citation type="submission" date="2016-03" db="EMBL/GenBank/DDBJ databases">
        <title>Complete genome sequence of Solimmundus cernigliae, representing a novel lineage of polycyclic aromatic hydrocarbon degraders within the Gammaproteobacteria.</title>
        <authorList>
            <person name="Singleton D.R."/>
            <person name="Dickey A.N."/>
            <person name="Scholl E.H."/>
            <person name="Wright F.A."/>
            <person name="Aitken M.D."/>
        </authorList>
    </citation>
    <scope>NUCLEOTIDE SEQUENCE [LARGE SCALE GENOMIC DNA]</scope>
    <source>
        <strain evidence="11">TR3.2</strain>
    </source>
</reference>
<sequence>MLVLGLETSCDETGLGLYHSDRGLLGHTLHSQVGLHAPHGGVVPELASRDHLRRTVPLLRELLDQTGTGLSQLDGIAYTAGPGLIGALLVGSSIGRSLAFALGIPAVGVHHMEAHLLSPLLDPASRPHFPFLALLVSGGHTLLVQVDGLGQYTILGESVDDAAGEAFDKTAKLLGLPYPGGPALAALAQDGRSDRFTLPRPMTAKPGLDFSFSGLKTQVRLLIEAHPQPQHRADIARAFEDAVVDTLLIKCRRALAQTGLGALVVAGGVSANRHLRTALDSAAASDGFAVHYPPPELCTDNGAMVAFAGCLRLQAGERAPSDCGARARWPLAELTAASRTGVLL</sequence>
<comment type="caution">
    <text evidence="8">Lacks conserved residue(s) required for the propagation of feature annotation.</text>
</comment>
<dbReference type="RefSeq" id="WP_068806576.1">
    <property type="nucleotide sequence ID" value="NZ_CP014671.1"/>
</dbReference>
<dbReference type="FunCoup" id="A0A1B1YW23">
    <property type="interactions" value="536"/>
</dbReference>
<comment type="catalytic activity">
    <reaction evidence="7 8">
        <text>L-threonylcarbamoyladenylate + adenosine(37) in tRNA = N(6)-L-threonylcarbamoyladenosine(37) in tRNA + AMP + H(+)</text>
        <dbReference type="Rhea" id="RHEA:37059"/>
        <dbReference type="Rhea" id="RHEA-COMP:10162"/>
        <dbReference type="Rhea" id="RHEA-COMP:10163"/>
        <dbReference type="ChEBI" id="CHEBI:15378"/>
        <dbReference type="ChEBI" id="CHEBI:73682"/>
        <dbReference type="ChEBI" id="CHEBI:74411"/>
        <dbReference type="ChEBI" id="CHEBI:74418"/>
        <dbReference type="ChEBI" id="CHEBI:456215"/>
        <dbReference type="EC" id="2.3.1.234"/>
    </reaction>
</comment>
<dbReference type="InterPro" id="IPR000905">
    <property type="entry name" value="Gcp-like_dom"/>
</dbReference>
<evidence type="ECO:0000256" key="4">
    <source>
        <dbReference type="ARBA" id="ARBA00022723"/>
    </source>
</evidence>
<feature type="binding site" evidence="8">
    <location>
        <position position="111"/>
    </location>
    <ligand>
        <name>Fe cation</name>
        <dbReference type="ChEBI" id="CHEBI:24875"/>
    </ligand>
</feature>
<dbReference type="GO" id="GO:0005737">
    <property type="term" value="C:cytoplasm"/>
    <property type="evidence" value="ECO:0007669"/>
    <property type="project" value="UniProtKB-SubCell"/>
</dbReference>
<dbReference type="PANTHER" id="PTHR11735:SF6">
    <property type="entry name" value="TRNA N6-ADENOSINE THREONYLCARBAMOYLTRANSFERASE, MITOCHONDRIAL"/>
    <property type="match status" value="1"/>
</dbReference>
<dbReference type="Pfam" id="PF00814">
    <property type="entry name" value="TsaD"/>
    <property type="match status" value="1"/>
</dbReference>
<feature type="binding site" evidence="8">
    <location>
        <position position="300"/>
    </location>
    <ligand>
        <name>Fe cation</name>
        <dbReference type="ChEBI" id="CHEBI:24875"/>
    </ligand>
</feature>
<dbReference type="KEGG" id="gbi:PG2T_13495"/>
<comment type="similarity">
    <text evidence="8">Belongs to the KAE1 / TsaD family.</text>
</comment>
<dbReference type="FunFam" id="3.30.420.40:FF:000012">
    <property type="entry name" value="tRNA N6-adenosine threonylcarbamoyltransferase"/>
    <property type="match status" value="1"/>
</dbReference>
<dbReference type="Gene3D" id="3.30.420.40">
    <property type="match status" value="2"/>
</dbReference>
<evidence type="ECO:0000313" key="11">
    <source>
        <dbReference type="Proteomes" id="UP000092952"/>
    </source>
</evidence>
<dbReference type="NCBIfam" id="TIGR00329">
    <property type="entry name" value="gcp_kae1"/>
    <property type="match status" value="1"/>
</dbReference>
<dbReference type="PRINTS" id="PR00789">
    <property type="entry name" value="OSIALOPTASE"/>
</dbReference>
<keyword evidence="4 8" id="KW-0479">Metal-binding</keyword>
<protein>
    <recommendedName>
        <fullName evidence="8">tRNA N6-adenosine threonylcarbamoyltransferase</fullName>
        <ecNumber evidence="8">2.3.1.234</ecNumber>
    </recommendedName>
    <alternativeName>
        <fullName evidence="8">N6-L-threonylcarbamoyladenine synthase</fullName>
        <shortName evidence="8">t(6)A synthase</shortName>
    </alternativeName>
    <alternativeName>
        <fullName evidence="8">t(6)A37 threonylcarbamoyladenosine biosynthesis protein TsaD</fullName>
    </alternativeName>
    <alternativeName>
        <fullName evidence="8">tRNA threonylcarbamoyladenosine biosynthesis protein TsaD</fullName>
    </alternativeName>
</protein>
<name>A0A1B1YW23_9GAMM</name>
<keyword evidence="1 8" id="KW-0963">Cytoplasm</keyword>
<proteinExistence type="inferred from homology"/>
<evidence type="ECO:0000256" key="6">
    <source>
        <dbReference type="ARBA" id="ARBA00023315"/>
    </source>
</evidence>
<dbReference type="PANTHER" id="PTHR11735">
    <property type="entry name" value="TRNA N6-ADENOSINE THREONYLCARBAMOYLTRANSFERASE"/>
    <property type="match status" value="1"/>
</dbReference>
<evidence type="ECO:0000313" key="10">
    <source>
        <dbReference type="EMBL" id="ANX05090.1"/>
    </source>
</evidence>